<keyword evidence="2" id="KW-1185">Reference proteome</keyword>
<organism evidence="1 2">
    <name type="scientific">Stieleria neptunia</name>
    <dbReference type="NCBI Taxonomy" id="2527979"/>
    <lineage>
        <taxon>Bacteria</taxon>
        <taxon>Pseudomonadati</taxon>
        <taxon>Planctomycetota</taxon>
        <taxon>Planctomycetia</taxon>
        <taxon>Pirellulales</taxon>
        <taxon>Pirellulaceae</taxon>
        <taxon>Stieleria</taxon>
    </lineage>
</organism>
<gene>
    <name evidence="1" type="ORF">Enr13x_10800</name>
</gene>
<evidence type="ECO:0000313" key="2">
    <source>
        <dbReference type="Proteomes" id="UP000319004"/>
    </source>
</evidence>
<evidence type="ECO:0000313" key="1">
    <source>
        <dbReference type="EMBL" id="QDV41242.1"/>
    </source>
</evidence>
<protein>
    <submittedName>
        <fullName evidence="1">Uncharacterized protein</fullName>
    </submittedName>
</protein>
<name>A0A518HK54_9BACT</name>
<proteinExistence type="predicted"/>
<reference evidence="1 2" key="1">
    <citation type="submission" date="2019-03" db="EMBL/GenBank/DDBJ databases">
        <title>Deep-cultivation of Planctomycetes and their phenomic and genomic characterization uncovers novel biology.</title>
        <authorList>
            <person name="Wiegand S."/>
            <person name="Jogler M."/>
            <person name="Boedeker C."/>
            <person name="Pinto D."/>
            <person name="Vollmers J."/>
            <person name="Rivas-Marin E."/>
            <person name="Kohn T."/>
            <person name="Peeters S.H."/>
            <person name="Heuer A."/>
            <person name="Rast P."/>
            <person name="Oberbeckmann S."/>
            <person name="Bunk B."/>
            <person name="Jeske O."/>
            <person name="Meyerdierks A."/>
            <person name="Storesund J.E."/>
            <person name="Kallscheuer N."/>
            <person name="Luecker S."/>
            <person name="Lage O.M."/>
            <person name="Pohl T."/>
            <person name="Merkel B.J."/>
            <person name="Hornburger P."/>
            <person name="Mueller R.-W."/>
            <person name="Bruemmer F."/>
            <person name="Labrenz M."/>
            <person name="Spormann A.M."/>
            <person name="Op den Camp H."/>
            <person name="Overmann J."/>
            <person name="Amann R."/>
            <person name="Jetten M.S.M."/>
            <person name="Mascher T."/>
            <person name="Medema M.H."/>
            <person name="Devos D.P."/>
            <person name="Kaster A.-K."/>
            <person name="Ovreas L."/>
            <person name="Rohde M."/>
            <person name="Galperin M.Y."/>
            <person name="Jogler C."/>
        </authorList>
    </citation>
    <scope>NUCLEOTIDE SEQUENCE [LARGE SCALE GENOMIC DNA]</scope>
    <source>
        <strain evidence="1 2">Enr13</strain>
    </source>
</reference>
<accession>A0A518HK54</accession>
<dbReference type="AlphaFoldDB" id="A0A518HK54"/>
<dbReference type="Proteomes" id="UP000319004">
    <property type="component" value="Chromosome"/>
</dbReference>
<dbReference type="KEGG" id="snep:Enr13x_10800"/>
<dbReference type="EMBL" id="CP037423">
    <property type="protein sequence ID" value="QDV41242.1"/>
    <property type="molecule type" value="Genomic_DNA"/>
</dbReference>
<sequence>MPLFAVRRNASRQHERLHRSLSVRQPRTHLIGGRLQLVLEPQRRTCCGILMQLTASRRDVTLFTMRQMKPFGFTNTPHSTTRAGSVALVPRMTRPLLLHRKNDRTIRCNRAAKSGVLKWLIFRRCRLIGNVPQLNRLLPGFGNHEEHEGWTLFEYRRMGPHPQLTC</sequence>